<organism evidence="2 3">
    <name type="scientific">Microbacterium lacus</name>
    <dbReference type="NCBI Taxonomy" id="415217"/>
    <lineage>
        <taxon>Bacteria</taxon>
        <taxon>Bacillati</taxon>
        <taxon>Actinomycetota</taxon>
        <taxon>Actinomycetes</taxon>
        <taxon>Micrococcales</taxon>
        <taxon>Microbacteriaceae</taxon>
        <taxon>Microbacterium</taxon>
    </lineage>
</organism>
<gene>
    <name evidence="2" type="ORF">GCM10009807_27100</name>
</gene>
<keyword evidence="3" id="KW-1185">Reference proteome</keyword>
<dbReference type="Proteomes" id="UP001500596">
    <property type="component" value="Unassembled WGS sequence"/>
</dbReference>
<evidence type="ECO:0008006" key="4">
    <source>
        <dbReference type="Google" id="ProtNLM"/>
    </source>
</evidence>
<name>A0ABN2H528_9MICO</name>
<comment type="caution">
    <text evidence="2">The sequence shown here is derived from an EMBL/GenBank/DDBJ whole genome shotgun (WGS) entry which is preliminary data.</text>
</comment>
<reference evidence="2 3" key="1">
    <citation type="journal article" date="2019" name="Int. J. Syst. Evol. Microbiol.">
        <title>The Global Catalogue of Microorganisms (GCM) 10K type strain sequencing project: providing services to taxonomists for standard genome sequencing and annotation.</title>
        <authorList>
            <consortium name="The Broad Institute Genomics Platform"/>
            <consortium name="The Broad Institute Genome Sequencing Center for Infectious Disease"/>
            <person name="Wu L."/>
            <person name="Ma J."/>
        </authorList>
    </citation>
    <scope>NUCLEOTIDE SEQUENCE [LARGE SCALE GENOMIC DNA]</scope>
    <source>
        <strain evidence="2 3">JCM 15575</strain>
    </source>
</reference>
<accession>A0ABN2H528</accession>
<feature type="compositionally biased region" description="Acidic residues" evidence="1">
    <location>
        <begin position="32"/>
        <end position="53"/>
    </location>
</feature>
<protein>
    <recommendedName>
        <fullName evidence="4">Lipoprotein</fullName>
    </recommendedName>
</protein>
<dbReference type="EMBL" id="BAAAPK010000001">
    <property type="protein sequence ID" value="GAA1681735.1"/>
    <property type="molecule type" value="Genomic_DNA"/>
</dbReference>
<feature type="region of interest" description="Disordered" evidence="1">
    <location>
        <begin position="15"/>
        <end position="54"/>
    </location>
</feature>
<evidence type="ECO:0000256" key="1">
    <source>
        <dbReference type="SAM" id="MobiDB-lite"/>
    </source>
</evidence>
<evidence type="ECO:0000313" key="3">
    <source>
        <dbReference type="Proteomes" id="UP001500596"/>
    </source>
</evidence>
<proteinExistence type="predicted"/>
<sequence>MLVLATAGALAVTLSGCSPTAPTDEGAGTSVEEPDATAEDTGDEVEEAGDDGSGEFVVVAGTGRYAVGTDIPFGGYQLSGEPASQPDGCTWSIQDADGAVAFENQGSYAFLTDIPEGSVFVTDGCPDWEQFE</sequence>
<evidence type="ECO:0000313" key="2">
    <source>
        <dbReference type="EMBL" id="GAA1681735.1"/>
    </source>
</evidence>